<dbReference type="Proteomes" id="UP000620124">
    <property type="component" value="Unassembled WGS sequence"/>
</dbReference>
<name>A0A8H7CPY7_9AGAR</name>
<feature type="compositionally biased region" description="Polar residues" evidence="2">
    <location>
        <begin position="251"/>
        <end position="266"/>
    </location>
</feature>
<evidence type="ECO:0000313" key="4">
    <source>
        <dbReference type="Proteomes" id="UP000620124"/>
    </source>
</evidence>
<accession>A0A8H7CPY7</accession>
<feature type="coiled-coil region" evidence="1">
    <location>
        <begin position="63"/>
        <end position="135"/>
    </location>
</feature>
<reference evidence="3" key="1">
    <citation type="submission" date="2020-05" db="EMBL/GenBank/DDBJ databases">
        <title>Mycena genomes resolve the evolution of fungal bioluminescence.</title>
        <authorList>
            <person name="Tsai I.J."/>
        </authorList>
    </citation>
    <scope>NUCLEOTIDE SEQUENCE</scope>
    <source>
        <strain evidence="3">CCC161011</strain>
    </source>
</reference>
<evidence type="ECO:0000256" key="2">
    <source>
        <dbReference type="SAM" id="MobiDB-lite"/>
    </source>
</evidence>
<organism evidence="3 4">
    <name type="scientific">Mycena venus</name>
    <dbReference type="NCBI Taxonomy" id="2733690"/>
    <lineage>
        <taxon>Eukaryota</taxon>
        <taxon>Fungi</taxon>
        <taxon>Dikarya</taxon>
        <taxon>Basidiomycota</taxon>
        <taxon>Agaricomycotina</taxon>
        <taxon>Agaricomycetes</taxon>
        <taxon>Agaricomycetidae</taxon>
        <taxon>Agaricales</taxon>
        <taxon>Marasmiineae</taxon>
        <taxon>Mycenaceae</taxon>
        <taxon>Mycena</taxon>
    </lineage>
</organism>
<feature type="compositionally biased region" description="Low complexity" evidence="2">
    <location>
        <begin position="200"/>
        <end position="211"/>
    </location>
</feature>
<dbReference type="EMBL" id="JACAZI010000015">
    <property type="protein sequence ID" value="KAF7343976.1"/>
    <property type="molecule type" value="Genomic_DNA"/>
</dbReference>
<dbReference type="AlphaFoldDB" id="A0A8H7CPY7"/>
<evidence type="ECO:0000313" key="3">
    <source>
        <dbReference type="EMBL" id="KAF7343976.1"/>
    </source>
</evidence>
<sequence>MALELNSVLGMLECQHVQDLKDAQSPADDPCAAAARDLLSATCAIVEETNKLRAQITTLSDSLTRERSRAEALRAEADAVKKERDVALSAREAGERKYQTLKDSLARERARADALQGAADEAKATEREMQTMKKTHSQEMEMLRTSSAKDRDVYQQREEWIVARYRAFAAESNATLQGIFDTIKQLDQIPHLLPPNSVLATTQPTIPAPAADQKRPISGDVSVPPKRSRTESDPTSTNQPDTSAVKRPRTESSPTVTIASATSPTAPGQVGLAQAQRPGTSVQPQPPPARRTPVTRFNTGRSISHLITRPTIGFRLQTTTLEFLWKPDIPVFIYVWAAGGIMIVTPFLSEETHSL</sequence>
<feature type="region of interest" description="Disordered" evidence="2">
    <location>
        <begin position="200"/>
        <end position="295"/>
    </location>
</feature>
<protein>
    <submittedName>
        <fullName evidence="3">Uncharacterized protein</fullName>
    </submittedName>
</protein>
<dbReference type="OrthoDB" id="3017006at2759"/>
<feature type="compositionally biased region" description="Polar residues" evidence="2">
    <location>
        <begin position="233"/>
        <end position="242"/>
    </location>
</feature>
<keyword evidence="1" id="KW-0175">Coiled coil</keyword>
<proteinExistence type="predicted"/>
<evidence type="ECO:0000256" key="1">
    <source>
        <dbReference type="SAM" id="Coils"/>
    </source>
</evidence>
<keyword evidence="4" id="KW-1185">Reference proteome</keyword>
<comment type="caution">
    <text evidence="3">The sequence shown here is derived from an EMBL/GenBank/DDBJ whole genome shotgun (WGS) entry which is preliminary data.</text>
</comment>
<gene>
    <name evidence="3" type="ORF">MVEN_01686800</name>
</gene>